<dbReference type="Gene3D" id="1.20.5.370">
    <property type="match status" value="1"/>
</dbReference>
<reference evidence="11" key="1">
    <citation type="submission" date="2024-06" db="UniProtKB">
        <authorList>
            <consortium name="RefSeq"/>
        </authorList>
    </citation>
    <scope>NUCLEOTIDE SEQUENCE [LARGE SCALE GENOMIC DNA]</scope>
</reference>
<evidence type="ECO:0000313" key="11">
    <source>
        <dbReference type="Proteomes" id="UP000694844"/>
    </source>
</evidence>
<dbReference type="InterPro" id="IPR009089">
    <property type="entry name" value="XRCC4_N_sf"/>
</dbReference>
<dbReference type="GO" id="GO:0005958">
    <property type="term" value="C:DNA-dependent protein kinase-DNA ligase 4 complex"/>
    <property type="evidence" value="ECO:0007669"/>
    <property type="project" value="TreeGrafter"/>
</dbReference>
<evidence type="ECO:0000256" key="4">
    <source>
        <dbReference type="ARBA" id="ARBA00023204"/>
    </source>
</evidence>
<keyword evidence="7" id="KW-0175">Coiled coil</keyword>
<keyword evidence="3" id="KW-0233">DNA recombination</keyword>
<organism evidence="11 12">
    <name type="scientific">Crassostrea virginica</name>
    <name type="common">Eastern oyster</name>
    <dbReference type="NCBI Taxonomy" id="6565"/>
    <lineage>
        <taxon>Eukaryota</taxon>
        <taxon>Metazoa</taxon>
        <taxon>Spiralia</taxon>
        <taxon>Lophotrochozoa</taxon>
        <taxon>Mollusca</taxon>
        <taxon>Bivalvia</taxon>
        <taxon>Autobranchia</taxon>
        <taxon>Pteriomorphia</taxon>
        <taxon>Ostreida</taxon>
        <taxon>Ostreoidea</taxon>
        <taxon>Ostreidae</taxon>
        <taxon>Crassostrea</taxon>
    </lineage>
</organism>
<dbReference type="Proteomes" id="UP000694844">
    <property type="component" value="Chromosome 1"/>
</dbReference>
<feature type="domain" description="XRCC4 N-terminal" evidence="9">
    <location>
        <begin position="48"/>
        <end position="145"/>
    </location>
</feature>
<protein>
    <submittedName>
        <fullName evidence="12">DNA repair protein XRCC4-like isoform X1</fullName>
    </submittedName>
</protein>
<feature type="compositionally biased region" description="Low complexity" evidence="8">
    <location>
        <begin position="352"/>
        <end position="366"/>
    </location>
</feature>
<keyword evidence="2" id="KW-0227">DNA damage</keyword>
<accession>A0A8B8E806</accession>
<evidence type="ECO:0000256" key="8">
    <source>
        <dbReference type="SAM" id="MobiDB-lite"/>
    </source>
</evidence>
<evidence type="ECO:0000256" key="1">
    <source>
        <dbReference type="ARBA" id="ARBA00004123"/>
    </source>
</evidence>
<evidence type="ECO:0000259" key="10">
    <source>
        <dbReference type="Pfam" id="PF21924"/>
    </source>
</evidence>
<feature type="region of interest" description="Disordered" evidence="8">
    <location>
        <begin position="226"/>
        <end position="376"/>
    </location>
</feature>
<feature type="coiled-coil region" evidence="7">
    <location>
        <begin position="165"/>
        <end position="206"/>
    </location>
</feature>
<evidence type="ECO:0000256" key="6">
    <source>
        <dbReference type="ARBA" id="ARBA00025728"/>
    </source>
</evidence>
<comment type="similarity">
    <text evidence="6">Belongs to the XRCC4-XLF family. XRCC4 subfamily.</text>
</comment>
<proteinExistence type="inferred from homology"/>
<dbReference type="AlphaFoldDB" id="A0A8B8E806"/>
<keyword evidence="4" id="KW-0234">DNA repair</keyword>
<name>A0A8B8E806_CRAVI</name>
<dbReference type="GO" id="GO:0006310">
    <property type="term" value="P:DNA recombination"/>
    <property type="evidence" value="ECO:0007669"/>
    <property type="project" value="UniProtKB-KW"/>
</dbReference>
<dbReference type="KEGG" id="cvn:111132242"/>
<gene>
    <name evidence="12" type="primary">LOC111132242</name>
</gene>
<reference evidence="12" key="2">
    <citation type="submission" date="2025-08" db="UniProtKB">
        <authorList>
            <consortium name="RefSeq"/>
        </authorList>
    </citation>
    <scope>IDENTIFICATION</scope>
    <source>
        <tissue evidence="12">Whole sample</tissue>
    </source>
</reference>
<dbReference type="SUPFAM" id="SSF50809">
    <property type="entry name" value="XRCC4, N-terminal domain"/>
    <property type="match status" value="1"/>
</dbReference>
<evidence type="ECO:0000256" key="7">
    <source>
        <dbReference type="SAM" id="Coils"/>
    </source>
</evidence>
<dbReference type="InterPro" id="IPR014751">
    <property type="entry name" value="XRCC4-like_C"/>
</dbReference>
<dbReference type="Pfam" id="PF06632">
    <property type="entry name" value="XRCC4"/>
    <property type="match status" value="1"/>
</dbReference>
<dbReference type="GO" id="GO:0006303">
    <property type="term" value="P:double-strand break repair via nonhomologous end joining"/>
    <property type="evidence" value="ECO:0007669"/>
    <property type="project" value="TreeGrafter"/>
</dbReference>
<evidence type="ECO:0000256" key="5">
    <source>
        <dbReference type="ARBA" id="ARBA00023242"/>
    </source>
</evidence>
<feature type="domain" description="XRCC4 coiled-coil" evidence="10">
    <location>
        <begin position="149"/>
        <end position="225"/>
    </location>
</feature>
<dbReference type="RefSeq" id="XP_022335743.1">
    <property type="nucleotide sequence ID" value="XM_022480035.1"/>
</dbReference>
<feature type="compositionally biased region" description="Polar residues" evidence="8">
    <location>
        <begin position="301"/>
        <end position="313"/>
    </location>
</feature>
<evidence type="ECO:0000259" key="9">
    <source>
        <dbReference type="Pfam" id="PF06632"/>
    </source>
</evidence>
<dbReference type="PANTHER" id="PTHR28559">
    <property type="entry name" value="DNA REPAIR PROTEIN XRCC4"/>
    <property type="match status" value="1"/>
</dbReference>
<dbReference type="InterPro" id="IPR053962">
    <property type="entry name" value="XRCC4_CC"/>
</dbReference>
<evidence type="ECO:0000256" key="3">
    <source>
        <dbReference type="ARBA" id="ARBA00023172"/>
    </source>
</evidence>
<dbReference type="InterPro" id="IPR038051">
    <property type="entry name" value="XRCC4-like_N_sf"/>
</dbReference>
<dbReference type="PANTHER" id="PTHR28559:SF1">
    <property type="entry name" value="DNA REPAIR PROTEIN XRCC4"/>
    <property type="match status" value="1"/>
</dbReference>
<dbReference type="GO" id="GO:0010165">
    <property type="term" value="P:response to X-ray"/>
    <property type="evidence" value="ECO:0007669"/>
    <property type="project" value="TreeGrafter"/>
</dbReference>
<dbReference type="Gene3D" id="2.170.210.10">
    <property type="entry name" value="DNA double-strand break repair and VJ recombination XRCC4, N-terminal"/>
    <property type="match status" value="1"/>
</dbReference>
<keyword evidence="5" id="KW-0539">Nucleus</keyword>
<dbReference type="SUPFAM" id="SSF58022">
    <property type="entry name" value="XRCC4, C-terminal oligomerization domain"/>
    <property type="match status" value="1"/>
</dbReference>
<dbReference type="Pfam" id="PF21924">
    <property type="entry name" value="XRCC4_CC"/>
    <property type="match status" value="1"/>
</dbReference>
<comment type="subcellular location">
    <subcellularLocation>
        <location evidence="1">Nucleus</location>
    </subcellularLocation>
</comment>
<dbReference type="GO" id="GO:0003677">
    <property type="term" value="F:DNA binding"/>
    <property type="evidence" value="ECO:0007669"/>
    <property type="project" value="InterPro"/>
</dbReference>
<evidence type="ECO:0000256" key="2">
    <source>
        <dbReference type="ARBA" id="ARBA00022763"/>
    </source>
</evidence>
<dbReference type="OrthoDB" id="8064436at2759"/>
<dbReference type="CDD" id="cd22283">
    <property type="entry name" value="HD_XRCC4_N"/>
    <property type="match status" value="1"/>
</dbReference>
<dbReference type="GO" id="GO:0032807">
    <property type="term" value="C:DNA ligase IV complex"/>
    <property type="evidence" value="ECO:0007669"/>
    <property type="project" value="TreeGrafter"/>
</dbReference>
<sequence>MTMGTTPMPNCLTSSIISFKTVCRGIAFILKEMTTSFNRIDLSTGEKVYLLVKYKNEDSDEFHLSVSDGTKVWNGKFDEDDIDNMRKTLKMDYESLLTKTKDALTCERSSGWSFEYKLNSQKTEFQWNYAPDEELTYTLGSCALKPARDPSKSMCEILNHCIDRNKEMKERLSTLQTDYDRISQERANALKRLEKCVMAKEELEKELYSKFVDVLNSKKEKIRQLKNNYSNGTDSPAGPSHAGDEPMKAEVKRANKRPEPSRDESDQEKSDADTTDEEMSTPSKGRKSQKRSPQKDDSIVLDTSDSSLGTSMVSRPRRNAETNKRKTPSKPVLPKVSSAEQRPERPSRMKKAGTGSSSTSNKSSDNIDPDDLIDNL</sequence>
<dbReference type="InterPro" id="IPR010585">
    <property type="entry name" value="DNA_repair_prot_XRCC4"/>
</dbReference>
<dbReference type="InterPro" id="IPR053961">
    <property type="entry name" value="XRCC4_N"/>
</dbReference>
<dbReference type="GeneID" id="111132242"/>
<feature type="compositionally biased region" description="Acidic residues" evidence="8">
    <location>
        <begin position="367"/>
        <end position="376"/>
    </location>
</feature>
<keyword evidence="11" id="KW-1185">Reference proteome</keyword>
<feature type="compositionally biased region" description="Basic and acidic residues" evidence="8">
    <location>
        <begin position="242"/>
        <end position="272"/>
    </location>
</feature>
<evidence type="ECO:0000313" key="12">
    <source>
        <dbReference type="RefSeq" id="XP_022335743.1"/>
    </source>
</evidence>